<feature type="region of interest" description="Disordered" evidence="5">
    <location>
        <begin position="549"/>
        <end position="582"/>
    </location>
</feature>
<feature type="region of interest" description="Disordered" evidence="5">
    <location>
        <begin position="470"/>
        <end position="524"/>
    </location>
</feature>
<keyword evidence="2" id="KW-0719">Serine esterase</keyword>
<evidence type="ECO:0008006" key="9">
    <source>
        <dbReference type="Google" id="ProtNLM"/>
    </source>
</evidence>
<comment type="similarity">
    <text evidence="1">Belongs to the cutinase family.</text>
</comment>
<sequence>MTLTRRTAAILACVAVFAAGAPAVGVAAASPTTTATPAPSTSLSLSRCPALYVFAVQGTGESSPDAAPSTDTGMLSLVMRPLMAAAPEPGLVDRAYVPYPAGFGGAVGASIVPYAESVATGVLRTESMMAQVHSVCPRTRMGLVGYSQGSHVASIVAQQIGAGHGVVDPSVVAAVILMADPTRSPGTGLFPGTDASAPAPAPGTSGKHLAALPAAPVRSGVAGGGIGPQRDIAEDFGALTGRVASVCVSGDLACDTPEGSAILRAAAGVASQSLLSTGDPIASLISIGQALAYTSLNAAVTVLDDDISGHSPATLSISPQKSISQRLADASDPRTGVDVNTALAAVTRVGTIGFDAVNAVVAAVLNPAALAQLASVALSNPGAAVAMVGEKFTSAVTDLVAPTTGDRLVSTAFDVVRREVADNRDLLDLTTWVRIWETGMRHDAYSHAVGDGPSPAAWAGAWLAAAAHDAAAAPLPPERGGQGSPPSPTATPTRSTLLSTMSTPVGVDLPAPTTSPGPSPSPVEVVGAPQHIAAPPTELHQPPATTQITVVGPSQPGVSADVTRPPVTSTVARQPGITDPAR</sequence>
<evidence type="ECO:0000256" key="1">
    <source>
        <dbReference type="ARBA" id="ARBA00007534"/>
    </source>
</evidence>
<reference evidence="7" key="1">
    <citation type="submission" date="2016-11" db="EMBL/GenBank/DDBJ databases">
        <authorList>
            <person name="Jaros S."/>
            <person name="Januszkiewicz K."/>
            <person name="Wedrychowicz H."/>
        </authorList>
    </citation>
    <scope>NUCLEOTIDE SEQUENCE [LARGE SCALE GENOMIC DNA]</scope>
    <source>
        <strain evidence="7">Y48</strain>
    </source>
</reference>
<feature type="region of interest" description="Disordered" evidence="5">
    <location>
        <begin position="187"/>
        <end position="207"/>
    </location>
</feature>
<keyword evidence="6" id="KW-0732">Signal</keyword>
<dbReference type="Gene3D" id="3.40.50.1820">
    <property type="entry name" value="alpha/beta hydrolase"/>
    <property type="match status" value="1"/>
</dbReference>
<name>A0A1J0VYS1_9NOCA</name>
<keyword evidence="4" id="KW-1015">Disulfide bond</keyword>
<dbReference type="RefSeq" id="WP_071930328.1">
    <property type="nucleotide sequence ID" value="NZ_CP018082.1"/>
</dbReference>
<evidence type="ECO:0000256" key="3">
    <source>
        <dbReference type="ARBA" id="ARBA00022801"/>
    </source>
</evidence>
<evidence type="ECO:0000256" key="6">
    <source>
        <dbReference type="SAM" id="SignalP"/>
    </source>
</evidence>
<dbReference type="EMBL" id="CP018082">
    <property type="protein sequence ID" value="APE37158.1"/>
    <property type="molecule type" value="Genomic_DNA"/>
</dbReference>
<evidence type="ECO:0000256" key="4">
    <source>
        <dbReference type="ARBA" id="ARBA00023157"/>
    </source>
</evidence>
<keyword evidence="3" id="KW-0378">Hydrolase</keyword>
<feature type="compositionally biased region" description="Low complexity" evidence="5">
    <location>
        <begin position="191"/>
        <end position="206"/>
    </location>
</feature>
<accession>A0A1J0VYS1</accession>
<feature type="signal peptide" evidence="6">
    <location>
        <begin position="1"/>
        <end position="23"/>
    </location>
</feature>
<dbReference type="PANTHER" id="PTHR33630">
    <property type="entry name" value="CUTINASE RV1984C-RELATED-RELATED"/>
    <property type="match status" value="1"/>
</dbReference>
<evidence type="ECO:0000256" key="5">
    <source>
        <dbReference type="SAM" id="MobiDB-lite"/>
    </source>
</evidence>
<dbReference type="KEGG" id="nsl:BOX37_28140"/>
<proteinExistence type="inferred from homology"/>
<dbReference type="Pfam" id="PF01083">
    <property type="entry name" value="Cutinase"/>
    <property type="match status" value="1"/>
</dbReference>
<evidence type="ECO:0000313" key="7">
    <source>
        <dbReference type="EMBL" id="APE37158.1"/>
    </source>
</evidence>
<feature type="compositionally biased region" description="Low complexity" evidence="5">
    <location>
        <begin position="490"/>
        <end position="500"/>
    </location>
</feature>
<dbReference type="SMART" id="SM01110">
    <property type="entry name" value="Cutinase"/>
    <property type="match status" value="1"/>
</dbReference>
<dbReference type="InterPro" id="IPR000675">
    <property type="entry name" value="Cutinase/axe"/>
</dbReference>
<organism evidence="7 8">
    <name type="scientific">Nocardia mangyaensis</name>
    <dbReference type="NCBI Taxonomy" id="2213200"/>
    <lineage>
        <taxon>Bacteria</taxon>
        <taxon>Bacillati</taxon>
        <taxon>Actinomycetota</taxon>
        <taxon>Actinomycetes</taxon>
        <taxon>Mycobacteriales</taxon>
        <taxon>Nocardiaceae</taxon>
        <taxon>Nocardia</taxon>
    </lineage>
</organism>
<feature type="chain" id="PRO_5039473866" description="Cutinase" evidence="6">
    <location>
        <begin position="24"/>
        <end position="582"/>
    </location>
</feature>
<keyword evidence="8" id="KW-1185">Reference proteome</keyword>
<dbReference type="GO" id="GO:0052689">
    <property type="term" value="F:carboxylic ester hydrolase activity"/>
    <property type="evidence" value="ECO:0007669"/>
    <property type="project" value="UniProtKB-KW"/>
</dbReference>
<protein>
    <recommendedName>
        <fullName evidence="9">Cutinase</fullName>
    </recommendedName>
</protein>
<gene>
    <name evidence="7" type="ORF">BOX37_28140</name>
</gene>
<dbReference type="Proteomes" id="UP000183810">
    <property type="component" value="Chromosome"/>
</dbReference>
<evidence type="ECO:0000313" key="8">
    <source>
        <dbReference type="Proteomes" id="UP000183810"/>
    </source>
</evidence>
<dbReference type="SUPFAM" id="SSF53474">
    <property type="entry name" value="alpha/beta-Hydrolases"/>
    <property type="match status" value="1"/>
</dbReference>
<dbReference type="PANTHER" id="PTHR33630:SF9">
    <property type="entry name" value="CUTINASE 4"/>
    <property type="match status" value="1"/>
</dbReference>
<dbReference type="InterPro" id="IPR029058">
    <property type="entry name" value="AB_hydrolase_fold"/>
</dbReference>
<dbReference type="AlphaFoldDB" id="A0A1J0VYS1"/>
<evidence type="ECO:0000256" key="2">
    <source>
        <dbReference type="ARBA" id="ARBA00022487"/>
    </source>
</evidence>